<organism evidence="1 2">
    <name type="scientific">Oryctes borbonicus</name>
    <dbReference type="NCBI Taxonomy" id="1629725"/>
    <lineage>
        <taxon>Eukaryota</taxon>
        <taxon>Metazoa</taxon>
        <taxon>Ecdysozoa</taxon>
        <taxon>Arthropoda</taxon>
        <taxon>Hexapoda</taxon>
        <taxon>Insecta</taxon>
        <taxon>Pterygota</taxon>
        <taxon>Neoptera</taxon>
        <taxon>Endopterygota</taxon>
        <taxon>Coleoptera</taxon>
        <taxon>Polyphaga</taxon>
        <taxon>Scarabaeiformia</taxon>
        <taxon>Scarabaeidae</taxon>
        <taxon>Dynastinae</taxon>
        <taxon>Oryctes</taxon>
    </lineage>
</organism>
<reference evidence="1 2" key="1">
    <citation type="submission" date="2015-09" db="EMBL/GenBank/DDBJ databases">
        <title>Draft genome of the scarab beetle Oryctes borbonicus.</title>
        <authorList>
            <person name="Meyer J.M."/>
            <person name="Markov G.V."/>
            <person name="Baskaran P."/>
            <person name="Herrmann M."/>
            <person name="Sommer R.J."/>
            <person name="Roedelsperger C."/>
        </authorList>
    </citation>
    <scope>NUCLEOTIDE SEQUENCE [LARGE SCALE GENOMIC DNA]</scope>
    <source>
        <strain evidence="1">OB123</strain>
        <tissue evidence="1">Whole animal</tissue>
    </source>
</reference>
<keyword evidence="2" id="KW-1185">Reference proteome</keyword>
<dbReference type="InterPro" id="IPR006631">
    <property type="entry name" value="DM4_12"/>
</dbReference>
<name>A0A0T6B3Y2_9SCAR</name>
<proteinExistence type="predicted"/>
<dbReference type="OrthoDB" id="6340174at2759"/>
<dbReference type="PANTHER" id="PTHR21398:SF22">
    <property type="entry name" value="IP12060P-RELATED"/>
    <property type="match status" value="1"/>
</dbReference>
<accession>A0A0T6B3Y2</accession>
<dbReference type="PANTHER" id="PTHR21398">
    <property type="entry name" value="AGAP007094-PA"/>
    <property type="match status" value="1"/>
</dbReference>
<dbReference type="SMART" id="SM00718">
    <property type="entry name" value="DM4_12"/>
    <property type="match status" value="1"/>
</dbReference>
<comment type="caution">
    <text evidence="1">The sequence shown here is derived from an EMBL/GenBank/DDBJ whole genome shotgun (WGS) entry which is preliminary data.</text>
</comment>
<feature type="non-terminal residue" evidence="1">
    <location>
        <position position="142"/>
    </location>
</feature>
<dbReference type="EMBL" id="LJIG01009941">
    <property type="protein sequence ID" value="KRT82073.1"/>
    <property type="molecule type" value="Genomic_DNA"/>
</dbReference>
<dbReference type="Proteomes" id="UP000051574">
    <property type="component" value="Unassembled WGS sequence"/>
</dbReference>
<gene>
    <name evidence="1" type="ORF">AMK59_4458</name>
</gene>
<dbReference type="AlphaFoldDB" id="A0A0T6B3Y2"/>
<dbReference type="Pfam" id="PF07841">
    <property type="entry name" value="DM4_12"/>
    <property type="match status" value="1"/>
</dbReference>
<sequence length="142" mass="16130">MSYYFEANYGVPGNETEEEYPPLVARDGTTRDLIENINDEYKSLKTVSRKLVYNIFETKLTTHGYPGHLCLLRAICETGLMSVTEVNGVLGDILHIIFTPSSSKNEEVDDEYKQAEHNGRTKGNCDMYYEGCNISFLDLISR</sequence>
<evidence type="ECO:0000313" key="2">
    <source>
        <dbReference type="Proteomes" id="UP000051574"/>
    </source>
</evidence>
<protein>
    <submittedName>
        <fullName evidence="1">Uncharacterized protein</fullName>
    </submittedName>
</protein>
<evidence type="ECO:0000313" key="1">
    <source>
        <dbReference type="EMBL" id="KRT82073.1"/>
    </source>
</evidence>